<gene>
    <name evidence="1" type="ORF">KP509_36G006300</name>
</gene>
<comment type="caution">
    <text evidence="1">The sequence shown here is derived from an EMBL/GenBank/DDBJ whole genome shotgun (WGS) entry which is preliminary data.</text>
</comment>
<dbReference type="Proteomes" id="UP000825935">
    <property type="component" value="Chromosome 36"/>
</dbReference>
<sequence>MNSTEIQTVRWNRLTPAVFFRFLANSTSRNP</sequence>
<name>A0A8T2Q9F9_CERRI</name>
<accession>A0A8T2Q9F9</accession>
<evidence type="ECO:0000313" key="2">
    <source>
        <dbReference type="Proteomes" id="UP000825935"/>
    </source>
</evidence>
<dbReference type="EMBL" id="CM035441">
    <property type="protein sequence ID" value="KAH7280622.1"/>
    <property type="molecule type" value="Genomic_DNA"/>
</dbReference>
<dbReference type="AlphaFoldDB" id="A0A8T2Q9F9"/>
<proteinExistence type="predicted"/>
<organism evidence="1 2">
    <name type="scientific">Ceratopteris richardii</name>
    <name type="common">Triangle waterfern</name>
    <dbReference type="NCBI Taxonomy" id="49495"/>
    <lineage>
        <taxon>Eukaryota</taxon>
        <taxon>Viridiplantae</taxon>
        <taxon>Streptophyta</taxon>
        <taxon>Embryophyta</taxon>
        <taxon>Tracheophyta</taxon>
        <taxon>Polypodiopsida</taxon>
        <taxon>Polypodiidae</taxon>
        <taxon>Polypodiales</taxon>
        <taxon>Pteridineae</taxon>
        <taxon>Pteridaceae</taxon>
        <taxon>Parkerioideae</taxon>
        <taxon>Ceratopteris</taxon>
    </lineage>
</organism>
<protein>
    <submittedName>
        <fullName evidence="1">Uncharacterized protein</fullName>
    </submittedName>
</protein>
<evidence type="ECO:0000313" key="1">
    <source>
        <dbReference type="EMBL" id="KAH7280622.1"/>
    </source>
</evidence>
<reference evidence="1" key="1">
    <citation type="submission" date="2021-08" db="EMBL/GenBank/DDBJ databases">
        <title>WGS assembly of Ceratopteris richardii.</title>
        <authorList>
            <person name="Marchant D.B."/>
            <person name="Chen G."/>
            <person name="Jenkins J."/>
            <person name="Shu S."/>
            <person name="Leebens-Mack J."/>
            <person name="Grimwood J."/>
            <person name="Schmutz J."/>
            <person name="Soltis P."/>
            <person name="Soltis D."/>
            <person name="Chen Z.-H."/>
        </authorList>
    </citation>
    <scope>NUCLEOTIDE SEQUENCE</scope>
    <source>
        <strain evidence="1">Whitten #5841</strain>
        <tissue evidence="1">Leaf</tissue>
    </source>
</reference>
<keyword evidence="2" id="KW-1185">Reference proteome</keyword>